<dbReference type="InterPro" id="IPR001810">
    <property type="entry name" value="F-box_dom"/>
</dbReference>
<evidence type="ECO:0000259" key="1">
    <source>
        <dbReference type="SMART" id="SM00256"/>
    </source>
</evidence>
<dbReference type="Proteomes" id="UP001341281">
    <property type="component" value="Chromosome 03"/>
</dbReference>
<gene>
    <name evidence="2" type="ORF">U9M48_011373</name>
</gene>
<dbReference type="Gene3D" id="1.20.1280.50">
    <property type="match status" value="1"/>
</dbReference>
<sequence length="142" mass="16034">MSSRHELLMLQRHIKTKICLRVPCRAPCPRSTARLRSAAARADSYPVSGRRPADHFLYLLEVMGNPSDVQGQGWDGADVLVEILQRITPPSCRLRLRLVCRHWRNVIDERLPAPETKQARVKVLAVARGKRPAAADGRRRVA</sequence>
<keyword evidence="3" id="KW-1185">Reference proteome</keyword>
<reference evidence="2 3" key="1">
    <citation type="submission" date="2024-02" db="EMBL/GenBank/DDBJ databases">
        <title>High-quality chromosome-scale genome assembly of Pensacola bahiagrass (Paspalum notatum Flugge var. saurae).</title>
        <authorList>
            <person name="Vega J.M."/>
            <person name="Podio M."/>
            <person name="Orjuela J."/>
            <person name="Siena L.A."/>
            <person name="Pessino S.C."/>
            <person name="Combes M.C."/>
            <person name="Mariac C."/>
            <person name="Albertini E."/>
            <person name="Pupilli F."/>
            <person name="Ortiz J.P.A."/>
            <person name="Leblanc O."/>
        </authorList>
    </citation>
    <scope>NUCLEOTIDE SEQUENCE [LARGE SCALE GENOMIC DNA]</scope>
    <source>
        <strain evidence="2">R1</strain>
        <tissue evidence="2">Leaf</tissue>
    </source>
</reference>
<evidence type="ECO:0000313" key="2">
    <source>
        <dbReference type="EMBL" id="WVZ61512.1"/>
    </source>
</evidence>
<feature type="domain" description="F-box" evidence="1">
    <location>
        <begin position="78"/>
        <end position="116"/>
    </location>
</feature>
<organism evidence="2 3">
    <name type="scientific">Paspalum notatum var. saurae</name>
    <dbReference type="NCBI Taxonomy" id="547442"/>
    <lineage>
        <taxon>Eukaryota</taxon>
        <taxon>Viridiplantae</taxon>
        <taxon>Streptophyta</taxon>
        <taxon>Embryophyta</taxon>
        <taxon>Tracheophyta</taxon>
        <taxon>Spermatophyta</taxon>
        <taxon>Magnoliopsida</taxon>
        <taxon>Liliopsida</taxon>
        <taxon>Poales</taxon>
        <taxon>Poaceae</taxon>
        <taxon>PACMAD clade</taxon>
        <taxon>Panicoideae</taxon>
        <taxon>Andropogonodae</taxon>
        <taxon>Paspaleae</taxon>
        <taxon>Paspalinae</taxon>
        <taxon>Paspalum</taxon>
    </lineage>
</organism>
<dbReference type="InterPro" id="IPR036047">
    <property type="entry name" value="F-box-like_dom_sf"/>
</dbReference>
<dbReference type="Pfam" id="PF00646">
    <property type="entry name" value="F-box"/>
    <property type="match status" value="1"/>
</dbReference>
<dbReference type="AlphaFoldDB" id="A0AAQ3WHA6"/>
<dbReference type="SMART" id="SM00256">
    <property type="entry name" value="FBOX"/>
    <property type="match status" value="1"/>
</dbReference>
<dbReference type="EMBL" id="CP144747">
    <property type="protein sequence ID" value="WVZ61512.1"/>
    <property type="molecule type" value="Genomic_DNA"/>
</dbReference>
<dbReference type="SUPFAM" id="SSF81383">
    <property type="entry name" value="F-box domain"/>
    <property type="match status" value="1"/>
</dbReference>
<evidence type="ECO:0000313" key="3">
    <source>
        <dbReference type="Proteomes" id="UP001341281"/>
    </source>
</evidence>
<protein>
    <recommendedName>
        <fullName evidence="1">F-box domain-containing protein</fullName>
    </recommendedName>
</protein>
<proteinExistence type="predicted"/>
<accession>A0AAQ3WHA6</accession>
<name>A0AAQ3WHA6_PASNO</name>